<dbReference type="PROSITE" id="PS51257">
    <property type="entry name" value="PROKAR_LIPOPROTEIN"/>
    <property type="match status" value="1"/>
</dbReference>
<dbReference type="InterPro" id="IPR018946">
    <property type="entry name" value="PhoD-like_MPP"/>
</dbReference>
<dbReference type="Gene3D" id="3.60.21.70">
    <property type="entry name" value="PhoD-like phosphatase"/>
    <property type="match status" value="1"/>
</dbReference>
<reference evidence="4 5" key="1">
    <citation type="submission" date="2017-03" db="EMBL/GenBank/DDBJ databases">
        <authorList>
            <person name="Afonso C.L."/>
            <person name="Miller P.J."/>
            <person name="Scott M.A."/>
            <person name="Spackman E."/>
            <person name="Goraichik I."/>
            <person name="Dimitrov K.M."/>
            <person name="Suarez D.L."/>
            <person name="Swayne D.E."/>
        </authorList>
    </citation>
    <scope>NUCLEOTIDE SEQUENCE [LARGE SCALE GENOMIC DNA]</scope>
    <source>
        <strain evidence="4">Genome sequencing of Nitrospira japonica strain NJ11</strain>
    </source>
</reference>
<evidence type="ECO:0000313" key="5">
    <source>
        <dbReference type="Proteomes" id="UP000192042"/>
    </source>
</evidence>
<evidence type="ECO:0000256" key="1">
    <source>
        <dbReference type="SAM" id="SignalP"/>
    </source>
</evidence>
<dbReference type="PANTHER" id="PTHR43606">
    <property type="entry name" value="PHOSPHATASE, PUTATIVE (AFU_ORTHOLOGUE AFUA_6G08710)-RELATED"/>
    <property type="match status" value="1"/>
</dbReference>
<evidence type="ECO:0000313" key="4">
    <source>
        <dbReference type="EMBL" id="SLM48238.1"/>
    </source>
</evidence>
<dbReference type="Gene3D" id="2.60.40.380">
    <property type="entry name" value="Purple acid phosphatase-like, N-terminal"/>
    <property type="match status" value="1"/>
</dbReference>
<dbReference type="SUPFAM" id="SSF56300">
    <property type="entry name" value="Metallo-dependent phosphatases"/>
    <property type="match status" value="1"/>
</dbReference>
<dbReference type="CDD" id="cd07389">
    <property type="entry name" value="MPP_PhoD"/>
    <property type="match status" value="1"/>
</dbReference>
<dbReference type="Pfam" id="PF09423">
    <property type="entry name" value="PhoD"/>
    <property type="match status" value="1"/>
</dbReference>
<dbReference type="PANTHER" id="PTHR43606:SF1">
    <property type="entry name" value="PHOD-LIKE PHOSPHATASE METALLOPHOSPHATASE DOMAIN-CONTAINING PROTEIN"/>
    <property type="match status" value="1"/>
</dbReference>
<keyword evidence="5" id="KW-1185">Reference proteome</keyword>
<dbReference type="PROSITE" id="PS00018">
    <property type="entry name" value="EF_HAND_1"/>
    <property type="match status" value="1"/>
</dbReference>
<dbReference type="STRING" id="1325564.NSJP_2066"/>
<accession>A0A1W1I5E2</accession>
<organism evidence="4 5">
    <name type="scientific">Nitrospira japonica</name>
    <dbReference type="NCBI Taxonomy" id="1325564"/>
    <lineage>
        <taxon>Bacteria</taxon>
        <taxon>Pseudomonadati</taxon>
        <taxon>Nitrospirota</taxon>
        <taxon>Nitrospiria</taxon>
        <taxon>Nitrospirales</taxon>
        <taxon>Nitrospiraceae</taxon>
        <taxon>Nitrospira</taxon>
    </lineage>
</organism>
<feature type="signal peptide" evidence="1">
    <location>
        <begin position="1"/>
        <end position="36"/>
    </location>
</feature>
<name>A0A1W1I5E2_9BACT</name>
<dbReference type="EMBL" id="LT828648">
    <property type="protein sequence ID" value="SLM48238.1"/>
    <property type="molecule type" value="Genomic_DNA"/>
</dbReference>
<dbReference type="InterPro" id="IPR038607">
    <property type="entry name" value="PhoD-like_sf"/>
</dbReference>
<dbReference type="KEGG" id="nja:NSJP_2066"/>
<evidence type="ECO:0000259" key="3">
    <source>
        <dbReference type="Pfam" id="PF16655"/>
    </source>
</evidence>
<proteinExistence type="predicted"/>
<evidence type="ECO:0000259" key="2">
    <source>
        <dbReference type="Pfam" id="PF09423"/>
    </source>
</evidence>
<sequence>MPAFRYGSVSGPKPVKLLALCLVAVAALTSCTSASSEVFHSDRPISQTTAPTETLLPEGLAVGDMTSRSAVLWLRTDGSKAVQVLWAPLDDWKKMGAMASVRPAVPETPVLVTRPETDFTLSVPLEHLAPATRYRYRVLVDSVEQASGSLRGTLAATGEFTTLPEPEQSVPLSFAWSGDLGGQDRCRQGEAGYPIFDGMAAQHPDFFVFLGDTIYADGVCSAPPNEPGAGFVATNLQEYRLRHRYQRGASALRRLLSGVPVYVIWDDHEVRDNFSGPYEPRMAAGRQALREYWPIAMQAGDPDRLYRSVRYGANLELFILDTRQYRSKNADPDGPEKTMLGPAQLAWLLDGLRKSTATWKAVVTSVPLSIPKGGGGAAPGYDGWSGGPAGGSDGTGFERERQVIVDHILADRIKNVVFLAGDVHYVQANGYDPDNDGRIDFHEFVSGPLSARFGRMTPPTPSLHPTVLLNDGGYSNFGLVRVTAESFEVAFVDDTGKTRFSHRLQAH</sequence>
<protein>
    <submittedName>
        <fullName evidence="4">Phosphodiesterase/alkaline phosphatase D</fullName>
    </submittedName>
</protein>
<dbReference type="InterPro" id="IPR029052">
    <property type="entry name" value="Metallo-depent_PP-like"/>
</dbReference>
<dbReference type="AlphaFoldDB" id="A0A1W1I5E2"/>
<gene>
    <name evidence="4" type="ORF">NSJP_2066</name>
</gene>
<keyword evidence="1" id="KW-0732">Signal</keyword>
<feature type="domain" description="Phospholipase D N-terminal" evidence="3">
    <location>
        <begin position="59"/>
        <end position="151"/>
    </location>
</feature>
<dbReference type="InterPro" id="IPR052900">
    <property type="entry name" value="Phospholipid_Metab_Enz"/>
</dbReference>
<dbReference type="Pfam" id="PF16655">
    <property type="entry name" value="PhoD_N"/>
    <property type="match status" value="1"/>
</dbReference>
<dbReference type="Proteomes" id="UP000192042">
    <property type="component" value="Chromosome I"/>
</dbReference>
<dbReference type="InterPro" id="IPR018247">
    <property type="entry name" value="EF_Hand_1_Ca_BS"/>
</dbReference>
<feature type="chain" id="PRO_5013003685" evidence="1">
    <location>
        <begin position="37"/>
        <end position="507"/>
    </location>
</feature>
<feature type="domain" description="PhoD-like phosphatase metallophosphatase" evidence="2">
    <location>
        <begin position="191"/>
        <end position="452"/>
    </location>
</feature>
<dbReference type="InterPro" id="IPR032093">
    <property type="entry name" value="PhoD_N"/>
</dbReference>